<reference evidence="1 2" key="1">
    <citation type="journal article" date="2022" name="New Phytol.">
        <title>Ecological generalism drives hyperdiversity of secondary metabolite gene clusters in xylarialean endophytes.</title>
        <authorList>
            <person name="Franco M.E.E."/>
            <person name="Wisecaver J.H."/>
            <person name="Arnold A.E."/>
            <person name="Ju Y.M."/>
            <person name="Slot J.C."/>
            <person name="Ahrendt S."/>
            <person name="Moore L.P."/>
            <person name="Eastman K.E."/>
            <person name="Scott K."/>
            <person name="Konkel Z."/>
            <person name="Mondo S.J."/>
            <person name="Kuo A."/>
            <person name="Hayes R.D."/>
            <person name="Haridas S."/>
            <person name="Andreopoulos B."/>
            <person name="Riley R."/>
            <person name="LaButti K."/>
            <person name="Pangilinan J."/>
            <person name="Lipzen A."/>
            <person name="Amirebrahimi M."/>
            <person name="Yan J."/>
            <person name="Adam C."/>
            <person name="Keymanesh K."/>
            <person name="Ng V."/>
            <person name="Louie K."/>
            <person name="Northen T."/>
            <person name="Drula E."/>
            <person name="Henrissat B."/>
            <person name="Hsieh H.M."/>
            <person name="Youens-Clark K."/>
            <person name="Lutzoni F."/>
            <person name="Miadlikowska J."/>
            <person name="Eastwood D.C."/>
            <person name="Hamelin R.C."/>
            <person name="Grigoriev I.V."/>
            <person name="U'Ren J.M."/>
        </authorList>
    </citation>
    <scope>NUCLEOTIDE SEQUENCE [LARGE SCALE GENOMIC DNA]</scope>
    <source>
        <strain evidence="1 2">CBS 119005</strain>
    </source>
</reference>
<comment type="caution">
    <text evidence="1">The sequence shown here is derived from an EMBL/GenBank/DDBJ whole genome shotgun (WGS) entry which is preliminary data.</text>
</comment>
<sequence>MAPLRQTSMVPHMVHHMVANSIVCFLALAVIILRIYSRVTTQAGLGYDDAFILVSMAVGIALLSVQGLLCTSGIGYPIQEVGENYLLLIDLITASNALFIIATITYKSSILSFYLRIFSNNTKTRIATYISMVFFVAWGVACFVELFAVCRPGPGDISKETCDRNAVLKDVSILCIIGDLVVLLLPMPAIWNLQMNRRSKTKLTFLFLLGFIVTIIAIMRYVSIIQQDFNTPEFALAFQDPLAYTVLEPNMGILCASLPMVHNQLSAWKTKLFDTIKSRPEPQSKSSHVVSRGTDWNPSTISGDSRYGYTVSITAGR</sequence>
<accession>A0ACB9Z8Z0</accession>
<dbReference type="Proteomes" id="UP001497700">
    <property type="component" value="Unassembled WGS sequence"/>
</dbReference>
<evidence type="ECO:0000313" key="2">
    <source>
        <dbReference type="Proteomes" id="UP001497700"/>
    </source>
</evidence>
<name>A0ACB9Z8Z0_9PEZI</name>
<keyword evidence="2" id="KW-1185">Reference proteome</keyword>
<evidence type="ECO:0000313" key="1">
    <source>
        <dbReference type="EMBL" id="KAI4867630.1"/>
    </source>
</evidence>
<gene>
    <name evidence="1" type="ORF">F4820DRAFT_445863</name>
</gene>
<dbReference type="EMBL" id="MU393445">
    <property type="protein sequence ID" value="KAI4867630.1"/>
    <property type="molecule type" value="Genomic_DNA"/>
</dbReference>
<organism evidence="1 2">
    <name type="scientific">Hypoxylon rubiginosum</name>
    <dbReference type="NCBI Taxonomy" id="110542"/>
    <lineage>
        <taxon>Eukaryota</taxon>
        <taxon>Fungi</taxon>
        <taxon>Dikarya</taxon>
        <taxon>Ascomycota</taxon>
        <taxon>Pezizomycotina</taxon>
        <taxon>Sordariomycetes</taxon>
        <taxon>Xylariomycetidae</taxon>
        <taxon>Xylariales</taxon>
        <taxon>Hypoxylaceae</taxon>
        <taxon>Hypoxylon</taxon>
    </lineage>
</organism>
<protein>
    <submittedName>
        <fullName evidence="1">Uncharacterized protein</fullName>
    </submittedName>
</protein>
<proteinExistence type="predicted"/>